<dbReference type="EMBL" id="JAKMXF010000288">
    <property type="protein sequence ID" value="KAI6653296.1"/>
    <property type="molecule type" value="Genomic_DNA"/>
</dbReference>
<dbReference type="SMART" id="SM00248">
    <property type="entry name" value="ANK"/>
    <property type="match status" value="2"/>
</dbReference>
<evidence type="ECO:0000256" key="4">
    <source>
        <dbReference type="PROSITE-ProRule" id="PRU00023"/>
    </source>
</evidence>
<dbReference type="PROSITE" id="PS50297">
    <property type="entry name" value="ANK_REP_REGION"/>
    <property type="match status" value="2"/>
</dbReference>
<keyword evidence="5" id="KW-0175">Coiled coil</keyword>
<keyword evidence="8" id="KW-1185">Reference proteome</keyword>
<dbReference type="PANTHER" id="PTHR14491">
    <property type="entry name" value="SOSONDOWAH, ISOFORM G"/>
    <property type="match status" value="1"/>
</dbReference>
<dbReference type="AlphaFoldDB" id="A0AAV7JX81"/>
<feature type="region of interest" description="Disordered" evidence="6">
    <location>
        <begin position="60"/>
        <end position="82"/>
    </location>
</feature>
<accession>A0AAV7JX81</accession>
<dbReference type="PANTHER" id="PTHR14491:SF7">
    <property type="entry name" value="SOSONDOWAH, ISOFORM G"/>
    <property type="match status" value="1"/>
</dbReference>
<reference evidence="7 8" key="1">
    <citation type="journal article" date="2023" name="BMC Biol.">
        <title>The compact genome of the sponge Oopsacas minuta (Hexactinellida) is lacking key metazoan core genes.</title>
        <authorList>
            <person name="Santini S."/>
            <person name="Schenkelaars Q."/>
            <person name="Jourda C."/>
            <person name="Duchesne M."/>
            <person name="Belahbib H."/>
            <person name="Rocher C."/>
            <person name="Selva M."/>
            <person name="Riesgo A."/>
            <person name="Vervoort M."/>
            <person name="Leys S.P."/>
            <person name="Kodjabachian L."/>
            <person name="Le Bivic A."/>
            <person name="Borchiellini C."/>
            <person name="Claverie J.M."/>
            <person name="Renard E."/>
        </authorList>
    </citation>
    <scope>NUCLEOTIDE SEQUENCE [LARGE SCALE GENOMIC DNA]</scope>
    <source>
        <strain evidence="7">SPO-2</strain>
    </source>
</reference>
<protein>
    <submittedName>
        <fullName evidence="7">Ankyrin repeat domain-containing protein SOWAHB-like isoform X1</fullName>
    </submittedName>
</protein>
<dbReference type="PROSITE" id="PS50088">
    <property type="entry name" value="ANK_REPEAT"/>
    <property type="match status" value="2"/>
</dbReference>
<gene>
    <name evidence="7" type="ORF">LOD99_3820</name>
</gene>
<evidence type="ECO:0000313" key="7">
    <source>
        <dbReference type="EMBL" id="KAI6653296.1"/>
    </source>
</evidence>
<proteinExistence type="inferred from homology"/>
<evidence type="ECO:0000256" key="6">
    <source>
        <dbReference type="SAM" id="MobiDB-lite"/>
    </source>
</evidence>
<evidence type="ECO:0000313" key="8">
    <source>
        <dbReference type="Proteomes" id="UP001165289"/>
    </source>
</evidence>
<feature type="coiled-coil region" evidence="5">
    <location>
        <begin position="99"/>
        <end position="126"/>
    </location>
</feature>
<dbReference type="Pfam" id="PF12796">
    <property type="entry name" value="Ank_2"/>
    <property type="match status" value="1"/>
</dbReference>
<dbReference type="SUPFAM" id="SSF48403">
    <property type="entry name" value="Ankyrin repeat"/>
    <property type="match status" value="1"/>
</dbReference>
<keyword evidence="2 4" id="KW-0040">ANK repeat</keyword>
<comment type="similarity">
    <text evidence="3">Belongs to the SOWAH family.</text>
</comment>
<feature type="repeat" description="ANK" evidence="4">
    <location>
        <begin position="253"/>
        <end position="286"/>
    </location>
</feature>
<dbReference type="Proteomes" id="UP001165289">
    <property type="component" value="Unassembled WGS sequence"/>
</dbReference>
<sequence>MIEILSRQTNFQKNASLELLNELNKSGICREYDISSPQDHLGANSRIKFPKRLSQTSSPLYVDTKWSDDSNSERGSSSRKETKLQFIGGVPKSNCNHQRVKSENLEQLMKEDLDELQNKINLQAQKSDKHRHSIHAIFDTFNNKKWIHKRISTGEQPTYSPEKSLESSLNSSSLDLEASLEIKENDRNSWNKSARECDADSILRLLTRDTHLVNCADHIFGYTALHWAAKKGRNDIIAMLLTSGALIDIRSVSGSTPLHLATQSGKWNVVETLVVEFRADIKLRDNNSRRAIEYLKPNAPSGMSSLLQSKSVLEIKNEIHSFEEQNEIIGKERKSKTLRKMNKTFKIFNYQGSSEA</sequence>
<evidence type="ECO:0000256" key="3">
    <source>
        <dbReference type="ARBA" id="ARBA00038122"/>
    </source>
</evidence>
<dbReference type="InterPro" id="IPR036770">
    <property type="entry name" value="Ankyrin_rpt-contain_sf"/>
</dbReference>
<feature type="compositionally biased region" description="Basic and acidic residues" evidence="6">
    <location>
        <begin position="65"/>
        <end position="82"/>
    </location>
</feature>
<organism evidence="7 8">
    <name type="scientific">Oopsacas minuta</name>
    <dbReference type="NCBI Taxonomy" id="111878"/>
    <lineage>
        <taxon>Eukaryota</taxon>
        <taxon>Metazoa</taxon>
        <taxon>Porifera</taxon>
        <taxon>Hexactinellida</taxon>
        <taxon>Hexasterophora</taxon>
        <taxon>Lyssacinosida</taxon>
        <taxon>Leucopsacidae</taxon>
        <taxon>Oopsacas</taxon>
    </lineage>
</organism>
<keyword evidence="1" id="KW-0677">Repeat</keyword>
<comment type="caution">
    <text evidence="7">The sequence shown here is derived from an EMBL/GenBank/DDBJ whole genome shotgun (WGS) entry which is preliminary data.</text>
</comment>
<name>A0AAV7JX81_9METZ</name>
<evidence type="ECO:0000256" key="1">
    <source>
        <dbReference type="ARBA" id="ARBA00022737"/>
    </source>
</evidence>
<evidence type="ECO:0000256" key="5">
    <source>
        <dbReference type="SAM" id="Coils"/>
    </source>
</evidence>
<dbReference type="Gene3D" id="1.25.40.20">
    <property type="entry name" value="Ankyrin repeat-containing domain"/>
    <property type="match status" value="1"/>
</dbReference>
<dbReference type="InterPro" id="IPR002110">
    <property type="entry name" value="Ankyrin_rpt"/>
</dbReference>
<evidence type="ECO:0000256" key="2">
    <source>
        <dbReference type="ARBA" id="ARBA00023043"/>
    </source>
</evidence>
<feature type="repeat" description="ANK" evidence="4">
    <location>
        <begin position="220"/>
        <end position="252"/>
    </location>
</feature>